<dbReference type="Proteomes" id="UP000186601">
    <property type="component" value="Unassembled WGS sequence"/>
</dbReference>
<feature type="region of interest" description="Disordered" evidence="1">
    <location>
        <begin position="1"/>
        <end position="29"/>
    </location>
</feature>
<comment type="caution">
    <text evidence="2">The sequence shown here is derived from an EMBL/GenBank/DDBJ whole genome shotgun (WGS) entry which is preliminary data.</text>
</comment>
<keyword evidence="3" id="KW-1185">Reference proteome</keyword>
<accession>A0A2R6NYS4</accession>
<name>A0A2R6NYS4_9APHY</name>
<evidence type="ECO:0000256" key="1">
    <source>
        <dbReference type="SAM" id="MobiDB-lite"/>
    </source>
</evidence>
<gene>
    <name evidence="2" type="ORF">PHLCEN_2v6631</name>
</gene>
<proteinExistence type="predicted"/>
<dbReference type="EMBL" id="MLYV02000643">
    <property type="protein sequence ID" value="PSR80715.1"/>
    <property type="molecule type" value="Genomic_DNA"/>
</dbReference>
<protein>
    <submittedName>
        <fullName evidence="2">Uncharacterized protein</fullName>
    </submittedName>
</protein>
<sequence>MDDSDAEASSPLCPAIRPERPRSMPNMGKLSTNRIALTSALVTPQRLSRSAPSCKRYRPAVATEKEGPYAHLAQEQAHTIAQRAISMQDCISTR</sequence>
<dbReference type="AlphaFoldDB" id="A0A2R6NYS4"/>
<reference evidence="2 3" key="1">
    <citation type="submission" date="2018-02" db="EMBL/GenBank/DDBJ databases">
        <title>Genome sequence of the basidiomycete white-rot fungus Phlebia centrifuga.</title>
        <authorList>
            <person name="Granchi Z."/>
            <person name="Peng M."/>
            <person name="de Vries R.P."/>
            <person name="Hilden K."/>
            <person name="Makela M.R."/>
            <person name="Grigoriev I."/>
            <person name="Riley R."/>
        </authorList>
    </citation>
    <scope>NUCLEOTIDE SEQUENCE [LARGE SCALE GENOMIC DNA]</scope>
    <source>
        <strain evidence="2 3">FBCC195</strain>
    </source>
</reference>
<evidence type="ECO:0000313" key="2">
    <source>
        <dbReference type="EMBL" id="PSR80715.1"/>
    </source>
</evidence>
<organism evidence="2 3">
    <name type="scientific">Hermanssonia centrifuga</name>
    <dbReference type="NCBI Taxonomy" id="98765"/>
    <lineage>
        <taxon>Eukaryota</taxon>
        <taxon>Fungi</taxon>
        <taxon>Dikarya</taxon>
        <taxon>Basidiomycota</taxon>
        <taxon>Agaricomycotina</taxon>
        <taxon>Agaricomycetes</taxon>
        <taxon>Polyporales</taxon>
        <taxon>Meruliaceae</taxon>
        <taxon>Hermanssonia</taxon>
    </lineage>
</organism>
<evidence type="ECO:0000313" key="3">
    <source>
        <dbReference type="Proteomes" id="UP000186601"/>
    </source>
</evidence>